<dbReference type="GO" id="GO:0046872">
    <property type="term" value="F:metal ion binding"/>
    <property type="evidence" value="ECO:0007669"/>
    <property type="project" value="UniProtKB-KW"/>
</dbReference>
<dbReference type="SUPFAM" id="SSF89562">
    <property type="entry name" value="RraA-like"/>
    <property type="match status" value="1"/>
</dbReference>
<name>Q0K074_CUPNH</name>
<dbReference type="AlphaFoldDB" id="Q0K074"/>
<dbReference type="HOGENOM" id="CLU_072626_3_2_4"/>
<evidence type="ECO:0000256" key="1">
    <source>
        <dbReference type="ARBA" id="ARBA00001968"/>
    </source>
</evidence>
<dbReference type="RefSeq" id="WP_011617490.1">
    <property type="nucleotide sequence ID" value="NC_008314.1"/>
</dbReference>
<dbReference type="Gene3D" id="3.50.30.40">
    <property type="entry name" value="Ribonuclease E inhibitor RraA/RraA-like"/>
    <property type="match status" value="1"/>
</dbReference>
<dbReference type="NCBIfam" id="NF004850">
    <property type="entry name" value="PRK06201.1"/>
    <property type="match status" value="1"/>
</dbReference>
<evidence type="ECO:0000256" key="3">
    <source>
        <dbReference type="ARBA" id="ARBA00029596"/>
    </source>
</evidence>
<protein>
    <recommendedName>
        <fullName evidence="2">Putative 4-hydroxy-4-methyl-2-oxoglutarate aldolase</fullName>
    </recommendedName>
    <alternativeName>
        <fullName evidence="3">Regulator of ribonuclease activity homolog</fullName>
    </alternativeName>
    <alternativeName>
        <fullName evidence="4">RraA-like protein</fullName>
    </alternativeName>
</protein>
<dbReference type="STRING" id="381666.H16_B1818"/>
<dbReference type="EMBL" id="AM260480">
    <property type="protein sequence ID" value="CAJ96600.1"/>
    <property type="molecule type" value="Genomic_DNA"/>
</dbReference>
<reference evidence="7 9" key="2">
    <citation type="submission" date="2019-04" db="EMBL/GenBank/DDBJ databases">
        <title>Long-read de novo sequencing of Cupriavidus necator H16.</title>
        <authorList>
            <person name="Little G.T."/>
            <person name="Ehsaan M."/>
            <person name="Arenas-Lopez C."/>
            <person name="Jawed K."/>
            <person name="Winzer K."/>
            <person name="Kovacs K."/>
            <person name="Malys N."/>
            <person name="Minton N.P."/>
        </authorList>
    </citation>
    <scope>NUCLEOTIDE SEQUENCE [LARGE SCALE GENOMIC DNA]</scope>
    <source>
        <strain evidence="7 9">H16</strain>
    </source>
</reference>
<reference evidence="6 8" key="1">
    <citation type="journal article" date="2006" name="Nat. Biotechnol.">
        <title>Genome sequence of the bioplastic-producing 'Knallgas' bacterium Ralstonia eutropha H16.</title>
        <authorList>
            <person name="Pohlmann A."/>
            <person name="Fricke W.F."/>
            <person name="Reinecke F."/>
            <person name="Kusian B."/>
            <person name="Liesegang H."/>
            <person name="Cramm R."/>
            <person name="Eitinger T."/>
            <person name="Ewering C."/>
            <person name="Potter M."/>
            <person name="Schwartz E."/>
            <person name="Strittmatter A."/>
            <person name="Voss I."/>
            <person name="Gottschalk G."/>
            <person name="Steinbuechel A."/>
            <person name="Friedrich B."/>
            <person name="Bowien B."/>
        </authorList>
    </citation>
    <scope>NUCLEOTIDE SEQUENCE [LARGE SCALE GENOMIC DNA]</scope>
    <source>
        <strain evidence="8">ATCC 17699 / DSM 428 / KCTC 22496 / NCIMB 10442 / H16 / Stanier 337</strain>
        <strain evidence="6">H16</strain>
    </source>
</reference>
<proteinExistence type="predicted"/>
<dbReference type="PANTHER" id="PTHR33254:SF4">
    <property type="entry name" value="4-HYDROXY-4-METHYL-2-OXOGLUTARATE ALDOLASE 3-RELATED"/>
    <property type="match status" value="1"/>
</dbReference>
<keyword evidence="6" id="KW-0808">Transferase</keyword>
<comment type="cofactor">
    <cofactor evidence="1">
        <name>a divalent metal cation</name>
        <dbReference type="ChEBI" id="CHEBI:60240"/>
    </cofactor>
</comment>
<feature type="binding site" evidence="5">
    <location>
        <position position="122"/>
    </location>
    <ligand>
        <name>substrate</name>
    </ligand>
</feature>
<dbReference type="Pfam" id="PF03737">
    <property type="entry name" value="RraA-like"/>
    <property type="match status" value="1"/>
</dbReference>
<feature type="binding site" evidence="5">
    <location>
        <position position="123"/>
    </location>
    <ligand>
        <name>substrate</name>
    </ligand>
</feature>
<comment type="cofactor">
    <cofactor evidence="5">
        <name>Mg(2+)</name>
        <dbReference type="ChEBI" id="CHEBI:18420"/>
    </cofactor>
</comment>
<evidence type="ECO:0000313" key="7">
    <source>
        <dbReference type="EMBL" id="QCC04426.1"/>
    </source>
</evidence>
<dbReference type="InterPro" id="IPR005493">
    <property type="entry name" value="RraA/RraA-like"/>
</dbReference>
<feature type="binding site" evidence="5">
    <location>
        <begin position="100"/>
        <end position="103"/>
    </location>
    <ligand>
        <name>substrate</name>
    </ligand>
</feature>
<evidence type="ECO:0000313" key="6">
    <source>
        <dbReference type="EMBL" id="CAJ96600.1"/>
    </source>
</evidence>
<evidence type="ECO:0000313" key="8">
    <source>
        <dbReference type="Proteomes" id="UP000008210"/>
    </source>
</evidence>
<dbReference type="InterPro" id="IPR036704">
    <property type="entry name" value="RraA/RraA-like_sf"/>
</dbReference>
<sequence length="226" mass="24001">MSTLHGFRIHPKPAPTASNALLERYRSFPVANVSDAMCRTVGTTRLRPYHRRDGVMAGRALTVRTRPGDNLMVHKALDLCGPGDVIVVDAGGAGPNAIIGEIMLALAIARGAAGFVIDGLIRDSDTIGKETLPVYARGVSHRGPYKDGPGELHVPVCIDGMVVRPGDLVLGDGDGLLVVAAEDAEEIAARVENVQRTEAAVLESIAQGRADRSWVERTLREKGVVV</sequence>
<dbReference type="PANTHER" id="PTHR33254">
    <property type="entry name" value="4-HYDROXY-4-METHYL-2-OXOGLUTARATE ALDOLASE 3-RELATED"/>
    <property type="match status" value="1"/>
</dbReference>
<dbReference type="KEGG" id="reh:H16_B1818"/>
<keyword evidence="8" id="KW-1185">Reference proteome</keyword>
<keyword evidence="5" id="KW-0460">Magnesium</keyword>
<dbReference type="EMBL" id="CP039288">
    <property type="protein sequence ID" value="QCC04426.1"/>
    <property type="molecule type" value="Genomic_DNA"/>
</dbReference>
<evidence type="ECO:0000313" key="9">
    <source>
        <dbReference type="Proteomes" id="UP000296079"/>
    </source>
</evidence>
<dbReference type="CDD" id="cd16841">
    <property type="entry name" value="RraA_family"/>
    <property type="match status" value="1"/>
</dbReference>
<dbReference type="GO" id="GO:0032259">
    <property type="term" value="P:methylation"/>
    <property type="evidence" value="ECO:0007669"/>
    <property type="project" value="UniProtKB-KW"/>
</dbReference>
<evidence type="ECO:0000256" key="4">
    <source>
        <dbReference type="ARBA" id="ARBA00030169"/>
    </source>
</evidence>
<dbReference type="Proteomes" id="UP000296079">
    <property type="component" value="Chromosome 2"/>
</dbReference>
<dbReference type="Proteomes" id="UP000008210">
    <property type="component" value="Chromosome 2"/>
</dbReference>
<accession>Q0K074</accession>
<keyword evidence="6" id="KW-0489">Methyltransferase</keyword>
<organism evidence="6 8">
    <name type="scientific">Cupriavidus necator (strain ATCC 17699 / DSM 428 / KCTC 22496 / NCIMB 10442 / H16 / Stanier 337)</name>
    <name type="common">Ralstonia eutropha</name>
    <dbReference type="NCBI Taxonomy" id="381666"/>
    <lineage>
        <taxon>Bacteria</taxon>
        <taxon>Pseudomonadati</taxon>
        <taxon>Pseudomonadota</taxon>
        <taxon>Betaproteobacteria</taxon>
        <taxon>Burkholderiales</taxon>
        <taxon>Burkholderiaceae</taxon>
        <taxon>Cupriavidus</taxon>
    </lineage>
</organism>
<evidence type="ECO:0000256" key="2">
    <source>
        <dbReference type="ARBA" id="ARBA00016549"/>
    </source>
</evidence>
<dbReference type="GO" id="GO:0008168">
    <property type="term" value="F:methyltransferase activity"/>
    <property type="evidence" value="ECO:0007669"/>
    <property type="project" value="UniProtKB-KW"/>
</dbReference>
<dbReference type="OrthoDB" id="8717144at2"/>
<gene>
    <name evidence="6" type="primary">menG3</name>
    <name evidence="6" type="ordered locus">H16_B1818</name>
    <name evidence="7" type="ORF">E6A55_28375</name>
</gene>
<evidence type="ECO:0000256" key="5">
    <source>
        <dbReference type="PIRSR" id="PIRSR605493-1"/>
    </source>
</evidence>
<keyword evidence="5" id="KW-0479">Metal-binding</keyword>
<dbReference type="eggNOG" id="COG0684">
    <property type="taxonomic scope" value="Bacteria"/>
</dbReference>